<comment type="caution">
    <text evidence="1">The sequence shown here is derived from an EMBL/GenBank/DDBJ whole genome shotgun (WGS) entry which is preliminary data.</text>
</comment>
<reference evidence="1 2" key="1">
    <citation type="submission" date="2019-11" db="EMBL/GenBank/DDBJ databases">
        <title>Genome sequences of 17 halophilic strains isolated from different environments.</title>
        <authorList>
            <person name="Furrow R.E."/>
        </authorList>
    </citation>
    <scope>NUCLEOTIDE SEQUENCE [LARGE SCALE GENOMIC DNA]</scope>
    <source>
        <strain evidence="1 2">22517_05_Cabo</strain>
    </source>
</reference>
<accession>A0A6B1IBG4</accession>
<evidence type="ECO:0000313" key="2">
    <source>
        <dbReference type="Proteomes" id="UP000460194"/>
    </source>
</evidence>
<protein>
    <submittedName>
        <fullName evidence="1">Uncharacterized protein</fullName>
    </submittedName>
</protein>
<organism evidence="1 2">
    <name type="scientific">Halorubrum distributum</name>
    <dbReference type="NCBI Taxonomy" id="29283"/>
    <lineage>
        <taxon>Archaea</taxon>
        <taxon>Methanobacteriati</taxon>
        <taxon>Methanobacteriota</taxon>
        <taxon>Stenosarchaea group</taxon>
        <taxon>Halobacteria</taxon>
        <taxon>Halobacteriales</taxon>
        <taxon>Haloferacaceae</taxon>
        <taxon>Halorubrum</taxon>
        <taxon>Halorubrum distributum group</taxon>
    </lineage>
</organism>
<name>A0A6B1IBG4_9EURY</name>
<dbReference type="AlphaFoldDB" id="A0A6B1IBG4"/>
<evidence type="ECO:0000313" key="1">
    <source>
        <dbReference type="EMBL" id="MYL18212.1"/>
    </source>
</evidence>
<dbReference type="Proteomes" id="UP000460194">
    <property type="component" value="Unassembled WGS sequence"/>
</dbReference>
<dbReference type="EMBL" id="WMEO01000054">
    <property type="protein sequence ID" value="MYL18212.1"/>
    <property type="molecule type" value="Genomic_DNA"/>
</dbReference>
<sequence length="374" mass="39597">MSTGDGERQYRLKLKEGDKIQATITGVGSGTPDVDTSGWTNIDTASLAEASENTTIAPGSRIYTKVADITGSHAQLVAQRGVYQRNHLPGDEMRTQATKQVSASLCEGELNQERNLDSLFIVGVATGADVTIKIAKIRGRSAIGLPVTVHDPGLASGREVLVETTANSTQAKVLRIADQNHDGQLPDGEVPIKLSQVAKSTGKATVEVSGVTSEGITGTIVDLPAELPTVGDTFQTSLKQGRRQTTVSWSDADIVVEVEFDDPCPITGTASIELTEQVNGKYRGNLITYTHPDLSVGETYSISVYKSKNGGTLKIGGQSIPIKLVNSIDTTGEATVKIVEISDTIYGKIVGEISRLNIDDAESSSVDLTNLSKL</sequence>
<gene>
    <name evidence="1" type="ORF">GLW36_16410</name>
</gene>
<proteinExistence type="predicted"/>
<dbReference type="RefSeq" id="WP_159369689.1">
    <property type="nucleotide sequence ID" value="NZ_WMEO01000054.1"/>
</dbReference>